<feature type="non-terminal residue" evidence="2">
    <location>
        <position position="91"/>
    </location>
</feature>
<comment type="caution">
    <text evidence="2">The sequence shown here is derived from an EMBL/GenBank/DDBJ whole genome shotgun (WGS) entry which is preliminary data.</text>
</comment>
<evidence type="ECO:0000313" key="3">
    <source>
        <dbReference type="Proteomes" id="UP000485058"/>
    </source>
</evidence>
<accession>A0A699ZWM5</accession>
<feature type="region of interest" description="Disordered" evidence="1">
    <location>
        <begin position="1"/>
        <end position="23"/>
    </location>
</feature>
<organism evidence="2 3">
    <name type="scientific">Haematococcus lacustris</name>
    <name type="common">Green alga</name>
    <name type="synonym">Haematococcus pluvialis</name>
    <dbReference type="NCBI Taxonomy" id="44745"/>
    <lineage>
        <taxon>Eukaryota</taxon>
        <taxon>Viridiplantae</taxon>
        <taxon>Chlorophyta</taxon>
        <taxon>core chlorophytes</taxon>
        <taxon>Chlorophyceae</taxon>
        <taxon>CS clade</taxon>
        <taxon>Chlamydomonadales</taxon>
        <taxon>Haematococcaceae</taxon>
        <taxon>Haematococcus</taxon>
    </lineage>
</organism>
<dbReference type="EMBL" id="BLLF01003110">
    <property type="protein sequence ID" value="GFH26375.1"/>
    <property type="molecule type" value="Genomic_DNA"/>
</dbReference>
<reference evidence="2 3" key="1">
    <citation type="submission" date="2020-02" db="EMBL/GenBank/DDBJ databases">
        <title>Draft genome sequence of Haematococcus lacustris strain NIES-144.</title>
        <authorList>
            <person name="Morimoto D."/>
            <person name="Nakagawa S."/>
            <person name="Yoshida T."/>
            <person name="Sawayama S."/>
        </authorList>
    </citation>
    <scope>NUCLEOTIDE SEQUENCE [LARGE SCALE GENOMIC DNA]</scope>
    <source>
        <strain evidence="2 3">NIES-144</strain>
    </source>
</reference>
<gene>
    <name evidence="2" type="ORF">HaLaN_24517</name>
</gene>
<evidence type="ECO:0000256" key="1">
    <source>
        <dbReference type="SAM" id="MobiDB-lite"/>
    </source>
</evidence>
<sequence>MERSHQQAQKAGPREVGQVGPCPKSKVMWDVSLQSSVRMGQQPAAHATGDPAHAVSSCAVCLTGSTSSRTRLIQGMQAMHKSSVMQSRGCA</sequence>
<protein>
    <submittedName>
        <fullName evidence="2">Uncharacterized protein</fullName>
    </submittedName>
</protein>
<name>A0A699ZWM5_HAELA</name>
<dbReference type="Proteomes" id="UP000485058">
    <property type="component" value="Unassembled WGS sequence"/>
</dbReference>
<dbReference type="AlphaFoldDB" id="A0A699ZWM5"/>
<proteinExistence type="predicted"/>
<keyword evidence="3" id="KW-1185">Reference proteome</keyword>
<feature type="non-terminal residue" evidence="2">
    <location>
        <position position="1"/>
    </location>
</feature>
<evidence type="ECO:0000313" key="2">
    <source>
        <dbReference type="EMBL" id="GFH26375.1"/>
    </source>
</evidence>